<dbReference type="AlphaFoldDB" id="A0ABD3PZZ2"/>
<protein>
    <submittedName>
        <fullName evidence="1">Uncharacterized protein</fullName>
    </submittedName>
</protein>
<accession>A0ABD3PZZ2</accession>
<organism evidence="1 2">
    <name type="scientific">Stephanodiscus triporus</name>
    <dbReference type="NCBI Taxonomy" id="2934178"/>
    <lineage>
        <taxon>Eukaryota</taxon>
        <taxon>Sar</taxon>
        <taxon>Stramenopiles</taxon>
        <taxon>Ochrophyta</taxon>
        <taxon>Bacillariophyta</taxon>
        <taxon>Coscinodiscophyceae</taxon>
        <taxon>Thalassiosirophycidae</taxon>
        <taxon>Stephanodiscales</taxon>
        <taxon>Stephanodiscaceae</taxon>
        <taxon>Stephanodiscus</taxon>
    </lineage>
</organism>
<evidence type="ECO:0000313" key="2">
    <source>
        <dbReference type="Proteomes" id="UP001530315"/>
    </source>
</evidence>
<sequence>MMNSHCSEELPLLGPSLNVGDDMACVAAVYLLKSYYGEGTQSSFDVDGKSAKSRYSKVQTLSFSIYTGGAPAFKPDEETDEYTDEYNDECAGCEWHIFIKIQFTIWFENMMHLSLTSNGCLLLFHPVLPTVHSFGKPEGEDGLQCYMGLEDAAEDIERRLSIMTDAVERAYEKSDKDNSVLKIFLAPEFFFRWKDGAYKFQPDGMEGDCDNICHILKGLENIVAHPRFEDWLFLFGTIVASEALPAEDPFDYRFFNFAPLYKGYDPATSKGIGKKFVVPKRYVSQIDFLTPLRDLTNRSIAVELLDDDQQDLGNVVINPHESGVKKYGSNAWLEYKSGLTSRGYTMIEYGWFFMDGISFSVEICVDHLVHRALMTYMADLVTGSKTRVPSSADDVVEYLGIPKEQAQIQLVSSGGMGVNVESIAVANGGHIFLQDGIFGDLQPSKTFGQNPCNRNQYEFEGGSECVKRTAVVSGETTSLRCGHHSFFNHFFCVSLLTIETPAVATDVTFEYEMNMEFEEHNLYSSKHWTEMLKGVFSRYGLYHPKLTIYDPVDITMI</sequence>
<name>A0ABD3PZZ2_9STRA</name>
<gene>
    <name evidence="1" type="ORF">ACHAW5_002852</name>
</gene>
<keyword evidence="2" id="KW-1185">Reference proteome</keyword>
<comment type="caution">
    <text evidence="1">The sequence shown here is derived from an EMBL/GenBank/DDBJ whole genome shotgun (WGS) entry which is preliminary data.</text>
</comment>
<reference evidence="1 2" key="1">
    <citation type="submission" date="2024-10" db="EMBL/GenBank/DDBJ databases">
        <title>Updated reference genomes for cyclostephanoid diatoms.</title>
        <authorList>
            <person name="Roberts W.R."/>
            <person name="Alverson A.J."/>
        </authorList>
    </citation>
    <scope>NUCLEOTIDE SEQUENCE [LARGE SCALE GENOMIC DNA]</scope>
    <source>
        <strain evidence="1 2">AJA276-08</strain>
    </source>
</reference>
<evidence type="ECO:0000313" key="1">
    <source>
        <dbReference type="EMBL" id="KAL3793572.1"/>
    </source>
</evidence>
<dbReference type="Proteomes" id="UP001530315">
    <property type="component" value="Unassembled WGS sequence"/>
</dbReference>
<proteinExistence type="predicted"/>
<dbReference type="EMBL" id="JALLAZ020000508">
    <property type="protein sequence ID" value="KAL3793572.1"/>
    <property type="molecule type" value="Genomic_DNA"/>
</dbReference>